<accession>A0AB73LUU5</accession>
<gene>
    <name evidence="1" type="ORF">BWD14_06135</name>
</gene>
<dbReference type="Proteomes" id="UP000189337">
    <property type="component" value="Unassembled WGS sequence"/>
</dbReference>
<evidence type="ECO:0000313" key="1">
    <source>
        <dbReference type="EMBL" id="ONF93642.1"/>
    </source>
</evidence>
<comment type="caution">
    <text evidence="1">The sequence shown here is derived from an EMBL/GenBank/DDBJ whole genome shotgun (WGS) entry which is preliminary data.</text>
</comment>
<sequence length="82" mass="9584">MNQGNKIPDRSCVHSKFTINRLQSFGKNAGVPTNYVSLGFVRDFRAIISLFNSRGSSHNFKFWNVFRPKSKIDRKRSRIFIF</sequence>
<evidence type="ECO:0000313" key="2">
    <source>
        <dbReference type="Proteomes" id="UP000189337"/>
    </source>
</evidence>
<protein>
    <submittedName>
        <fullName evidence="1">Uncharacterized protein</fullName>
    </submittedName>
</protein>
<name>A0AB73LUU5_9LEPT</name>
<dbReference type="AlphaFoldDB" id="A0AB73LUU5"/>
<organism evidence="1 2">
    <name type="scientific">Leptospira santarosai</name>
    <dbReference type="NCBI Taxonomy" id="28183"/>
    <lineage>
        <taxon>Bacteria</taxon>
        <taxon>Pseudomonadati</taxon>
        <taxon>Spirochaetota</taxon>
        <taxon>Spirochaetia</taxon>
        <taxon>Leptospirales</taxon>
        <taxon>Leptospiraceae</taxon>
        <taxon>Leptospira</taxon>
    </lineage>
</organism>
<reference evidence="1 2" key="1">
    <citation type="submission" date="2017-01" db="EMBL/GenBank/DDBJ databases">
        <title>Comparative genomic analysis of Brazilian Leptospira santarosai.</title>
        <authorList>
            <person name="Moreno L.Z."/>
            <person name="Miraglia F."/>
            <person name="Kremer F.S."/>
            <person name="Eslabao M.R."/>
            <person name="Lilenbaum W."/>
            <person name="Dellagostin O.A."/>
            <person name="Moreno A.M."/>
        </authorList>
    </citation>
    <scope>NUCLEOTIDE SEQUENCE [LARGE SCALE GENOMIC DNA]</scope>
    <source>
        <strain evidence="1 2">M52/8-19</strain>
    </source>
</reference>
<proteinExistence type="predicted"/>
<dbReference type="EMBL" id="MTSU01000004">
    <property type="protein sequence ID" value="ONF93642.1"/>
    <property type="molecule type" value="Genomic_DNA"/>
</dbReference>